<gene>
    <name evidence="2" type="ORF">GPM918_LOCUS4606</name>
    <name evidence="3" type="ORF">OVA965_LOCUS10992</name>
    <name evidence="4" type="ORF">SRO942_LOCUS4607</name>
    <name evidence="5" type="ORF">TMI583_LOCUS10988</name>
</gene>
<sequence>MESDKKNRAYQKGETRNVVYGDSPVLHSNRKENISQRFIDPVVSNPIFGDSKGMGGENSESVTLAQQVLTPIISIGRISDEYLDAINKYRAHLSLPQLTFSSDLSKRAIERANYLSKRDKVESTSRSDLIYKDQPIGETVISCRSPVNDGSSVGKLIYRQLVNDLKNGNPPKKRYAPILNQDCKEVGFGLVRNDISQKDYIVIYYYPVRKAEESASETFYFF</sequence>
<comment type="caution">
    <text evidence="2">The sequence shown here is derived from an EMBL/GenBank/DDBJ whole genome shotgun (WGS) entry which is preliminary data.</text>
</comment>
<dbReference type="Pfam" id="PF00188">
    <property type="entry name" value="CAP"/>
    <property type="match status" value="1"/>
</dbReference>
<dbReference type="OrthoDB" id="10049775at2759"/>
<dbReference type="EMBL" id="CAJNOQ010000627">
    <property type="protein sequence ID" value="CAF0822208.1"/>
    <property type="molecule type" value="Genomic_DNA"/>
</dbReference>
<evidence type="ECO:0000313" key="3">
    <source>
        <dbReference type="EMBL" id="CAF0927993.1"/>
    </source>
</evidence>
<dbReference type="Proteomes" id="UP000681722">
    <property type="component" value="Unassembled WGS sequence"/>
</dbReference>
<dbReference type="EMBL" id="CAJNOK010004165">
    <property type="protein sequence ID" value="CAF0927993.1"/>
    <property type="molecule type" value="Genomic_DNA"/>
</dbReference>
<organism evidence="2 6">
    <name type="scientific">Didymodactylos carnosus</name>
    <dbReference type="NCBI Taxonomy" id="1234261"/>
    <lineage>
        <taxon>Eukaryota</taxon>
        <taxon>Metazoa</taxon>
        <taxon>Spiralia</taxon>
        <taxon>Gnathifera</taxon>
        <taxon>Rotifera</taxon>
        <taxon>Eurotatoria</taxon>
        <taxon>Bdelloidea</taxon>
        <taxon>Philodinida</taxon>
        <taxon>Philodinidae</taxon>
        <taxon>Didymodactylos</taxon>
    </lineage>
</organism>
<evidence type="ECO:0000313" key="4">
    <source>
        <dbReference type="EMBL" id="CAF3608716.1"/>
    </source>
</evidence>
<dbReference type="Proteomes" id="UP000682733">
    <property type="component" value="Unassembled WGS sequence"/>
</dbReference>
<dbReference type="InterPro" id="IPR014044">
    <property type="entry name" value="CAP_dom"/>
</dbReference>
<accession>A0A813U673</accession>
<evidence type="ECO:0000313" key="2">
    <source>
        <dbReference type="EMBL" id="CAF0822208.1"/>
    </source>
</evidence>
<dbReference type="Gene3D" id="3.40.33.10">
    <property type="entry name" value="CAP"/>
    <property type="match status" value="1"/>
</dbReference>
<dbReference type="AlphaFoldDB" id="A0A813U673"/>
<keyword evidence="6" id="KW-1185">Reference proteome</keyword>
<dbReference type="InterPro" id="IPR035940">
    <property type="entry name" value="CAP_sf"/>
</dbReference>
<proteinExistence type="predicted"/>
<dbReference type="Proteomes" id="UP000677228">
    <property type="component" value="Unassembled WGS sequence"/>
</dbReference>
<feature type="domain" description="SCP" evidence="1">
    <location>
        <begin position="83"/>
        <end position="205"/>
    </location>
</feature>
<name>A0A813U673_9BILA</name>
<evidence type="ECO:0000259" key="1">
    <source>
        <dbReference type="Pfam" id="PF00188"/>
    </source>
</evidence>
<dbReference type="Proteomes" id="UP000663829">
    <property type="component" value="Unassembled WGS sequence"/>
</dbReference>
<dbReference type="EMBL" id="CAJOBA010004167">
    <property type="protein sequence ID" value="CAF3704900.1"/>
    <property type="molecule type" value="Genomic_DNA"/>
</dbReference>
<reference evidence="2" key="1">
    <citation type="submission" date="2021-02" db="EMBL/GenBank/DDBJ databases">
        <authorList>
            <person name="Nowell W R."/>
        </authorList>
    </citation>
    <scope>NUCLEOTIDE SEQUENCE</scope>
</reference>
<dbReference type="EMBL" id="CAJOBC010000627">
    <property type="protein sequence ID" value="CAF3608716.1"/>
    <property type="molecule type" value="Genomic_DNA"/>
</dbReference>
<dbReference type="SUPFAM" id="SSF55797">
    <property type="entry name" value="PR-1-like"/>
    <property type="match status" value="1"/>
</dbReference>
<protein>
    <recommendedName>
        <fullName evidence="1">SCP domain-containing protein</fullName>
    </recommendedName>
</protein>
<evidence type="ECO:0000313" key="5">
    <source>
        <dbReference type="EMBL" id="CAF3704900.1"/>
    </source>
</evidence>
<evidence type="ECO:0000313" key="6">
    <source>
        <dbReference type="Proteomes" id="UP000663829"/>
    </source>
</evidence>